<accession>A0AAE0WKU9</accession>
<comment type="caution">
    <text evidence="1">The sequence shown here is derived from an EMBL/GenBank/DDBJ whole genome shotgun (WGS) entry which is preliminary data.</text>
</comment>
<dbReference type="AlphaFoldDB" id="A0AAE0WKU9"/>
<protein>
    <submittedName>
        <fullName evidence="1">Uncharacterized protein</fullName>
    </submittedName>
</protein>
<keyword evidence="2" id="KW-1185">Reference proteome</keyword>
<sequence length="134" mass="14950">MASTPITILIATLGQYVSPSQEMLDRYGGNENIQNMIARSVQQANSSGCKITTIALDPSDHSDSIERLTEMLKGTSFQGIMVIYGLRADQEYTPLFEKVINTVKDLWPTTRLLFNNGPDDLMKTFERGLSVRMS</sequence>
<evidence type="ECO:0000313" key="2">
    <source>
        <dbReference type="Proteomes" id="UP001274830"/>
    </source>
</evidence>
<evidence type="ECO:0000313" key="1">
    <source>
        <dbReference type="EMBL" id="KAK3673574.1"/>
    </source>
</evidence>
<reference evidence="1" key="1">
    <citation type="submission" date="2023-07" db="EMBL/GenBank/DDBJ databases">
        <title>Black Yeasts Isolated from many extreme environments.</title>
        <authorList>
            <person name="Coleine C."/>
            <person name="Stajich J.E."/>
            <person name="Selbmann L."/>
        </authorList>
    </citation>
    <scope>NUCLEOTIDE SEQUENCE</scope>
    <source>
        <strain evidence="1">CCFEE 5485</strain>
    </source>
</reference>
<organism evidence="1 2">
    <name type="scientific">Recurvomyces mirabilis</name>
    <dbReference type="NCBI Taxonomy" id="574656"/>
    <lineage>
        <taxon>Eukaryota</taxon>
        <taxon>Fungi</taxon>
        <taxon>Dikarya</taxon>
        <taxon>Ascomycota</taxon>
        <taxon>Pezizomycotina</taxon>
        <taxon>Dothideomycetes</taxon>
        <taxon>Dothideomycetidae</taxon>
        <taxon>Mycosphaerellales</taxon>
        <taxon>Teratosphaeriaceae</taxon>
        <taxon>Recurvomyces</taxon>
    </lineage>
</organism>
<proteinExistence type="predicted"/>
<gene>
    <name evidence="1" type="ORF">LTR78_006478</name>
</gene>
<dbReference type="Proteomes" id="UP001274830">
    <property type="component" value="Unassembled WGS sequence"/>
</dbReference>
<name>A0AAE0WKU9_9PEZI</name>
<dbReference type="EMBL" id="JAUTXT010000024">
    <property type="protein sequence ID" value="KAK3673574.1"/>
    <property type="molecule type" value="Genomic_DNA"/>
</dbReference>